<evidence type="ECO:0000256" key="1">
    <source>
        <dbReference type="SAM" id="MobiDB-lite"/>
    </source>
</evidence>
<accession>A0ABD3D179</accession>
<dbReference type="SUPFAM" id="SSF51306">
    <property type="entry name" value="LexA/Signal peptidase"/>
    <property type="match status" value="1"/>
</dbReference>
<proteinExistence type="predicted"/>
<sequence length="106" mass="11226">MDELSRPRRSAGREIIPLNKPDSKPTRGGIQSDAAAGGATADDEDVQEVSRAGADQSRQHQLMVAVHGPSMLPTLNFSGDVLLVEKLSHRLGRVGPGDVVLGMKSN</sequence>
<evidence type="ECO:0008006" key="4">
    <source>
        <dbReference type="Google" id="ProtNLM"/>
    </source>
</evidence>
<reference evidence="3" key="1">
    <citation type="journal article" date="2024" name="IScience">
        <title>Strigolactones Initiate the Formation of Haustorium-like Structures in Castilleja.</title>
        <authorList>
            <person name="Buerger M."/>
            <person name="Peterson D."/>
            <person name="Chory J."/>
        </authorList>
    </citation>
    <scope>NUCLEOTIDE SEQUENCE [LARGE SCALE GENOMIC DNA]</scope>
</reference>
<dbReference type="InterPro" id="IPR036286">
    <property type="entry name" value="LexA/Signal_pep-like_sf"/>
</dbReference>
<evidence type="ECO:0000313" key="2">
    <source>
        <dbReference type="EMBL" id="KAL3635564.1"/>
    </source>
</evidence>
<name>A0ABD3D179_9LAMI</name>
<dbReference type="AlphaFoldDB" id="A0ABD3D179"/>
<dbReference type="InterPro" id="IPR019533">
    <property type="entry name" value="Peptidase_S26"/>
</dbReference>
<comment type="caution">
    <text evidence="2">The sequence shown here is derived from an EMBL/GenBank/DDBJ whole genome shotgun (WGS) entry which is preliminary data.</text>
</comment>
<keyword evidence="3" id="KW-1185">Reference proteome</keyword>
<protein>
    <recommendedName>
        <fullName evidence="4">Peptidase S24/S26A/S26B/S26C domain-containing protein</fullName>
    </recommendedName>
</protein>
<dbReference type="CDD" id="cd06530">
    <property type="entry name" value="S26_SPase_I"/>
    <property type="match status" value="1"/>
</dbReference>
<feature type="region of interest" description="Disordered" evidence="1">
    <location>
        <begin position="1"/>
        <end position="58"/>
    </location>
</feature>
<gene>
    <name evidence="2" type="ORF">CASFOL_020111</name>
</gene>
<dbReference type="EMBL" id="JAVIJP010000027">
    <property type="protein sequence ID" value="KAL3635564.1"/>
    <property type="molecule type" value="Genomic_DNA"/>
</dbReference>
<evidence type="ECO:0000313" key="3">
    <source>
        <dbReference type="Proteomes" id="UP001632038"/>
    </source>
</evidence>
<organism evidence="2 3">
    <name type="scientific">Castilleja foliolosa</name>
    <dbReference type="NCBI Taxonomy" id="1961234"/>
    <lineage>
        <taxon>Eukaryota</taxon>
        <taxon>Viridiplantae</taxon>
        <taxon>Streptophyta</taxon>
        <taxon>Embryophyta</taxon>
        <taxon>Tracheophyta</taxon>
        <taxon>Spermatophyta</taxon>
        <taxon>Magnoliopsida</taxon>
        <taxon>eudicotyledons</taxon>
        <taxon>Gunneridae</taxon>
        <taxon>Pentapetalae</taxon>
        <taxon>asterids</taxon>
        <taxon>lamiids</taxon>
        <taxon>Lamiales</taxon>
        <taxon>Orobanchaceae</taxon>
        <taxon>Pedicularideae</taxon>
        <taxon>Castillejinae</taxon>
        <taxon>Castilleja</taxon>
    </lineage>
</organism>
<dbReference type="Proteomes" id="UP001632038">
    <property type="component" value="Unassembled WGS sequence"/>
</dbReference>